<keyword evidence="2" id="KW-1185">Reference proteome</keyword>
<accession>A0AA38C203</accession>
<reference evidence="1 2" key="1">
    <citation type="journal article" date="2021" name="Nat. Plants">
        <title>The Taxus genome provides insights into paclitaxel biosynthesis.</title>
        <authorList>
            <person name="Xiong X."/>
            <person name="Gou J."/>
            <person name="Liao Q."/>
            <person name="Li Y."/>
            <person name="Zhou Q."/>
            <person name="Bi G."/>
            <person name="Li C."/>
            <person name="Du R."/>
            <person name="Wang X."/>
            <person name="Sun T."/>
            <person name="Guo L."/>
            <person name="Liang H."/>
            <person name="Lu P."/>
            <person name="Wu Y."/>
            <person name="Zhang Z."/>
            <person name="Ro D.K."/>
            <person name="Shang Y."/>
            <person name="Huang S."/>
            <person name="Yan J."/>
        </authorList>
    </citation>
    <scope>NUCLEOTIDE SEQUENCE [LARGE SCALE GENOMIC DNA]</scope>
    <source>
        <strain evidence="1">Ta-2019</strain>
    </source>
</reference>
<feature type="non-terminal residue" evidence="1">
    <location>
        <position position="369"/>
    </location>
</feature>
<dbReference type="AlphaFoldDB" id="A0AA38C203"/>
<dbReference type="Proteomes" id="UP000824469">
    <property type="component" value="Unassembled WGS sequence"/>
</dbReference>
<comment type="caution">
    <text evidence="1">The sequence shown here is derived from an EMBL/GenBank/DDBJ whole genome shotgun (WGS) entry which is preliminary data.</text>
</comment>
<gene>
    <name evidence="1" type="ORF">KI387_033706</name>
</gene>
<organism evidence="1 2">
    <name type="scientific">Taxus chinensis</name>
    <name type="common">Chinese yew</name>
    <name type="synonym">Taxus wallichiana var. chinensis</name>
    <dbReference type="NCBI Taxonomy" id="29808"/>
    <lineage>
        <taxon>Eukaryota</taxon>
        <taxon>Viridiplantae</taxon>
        <taxon>Streptophyta</taxon>
        <taxon>Embryophyta</taxon>
        <taxon>Tracheophyta</taxon>
        <taxon>Spermatophyta</taxon>
        <taxon>Pinopsida</taxon>
        <taxon>Pinidae</taxon>
        <taxon>Conifers II</taxon>
        <taxon>Cupressales</taxon>
        <taxon>Taxaceae</taxon>
        <taxon>Taxus</taxon>
    </lineage>
</organism>
<name>A0AA38C203_TAXCH</name>
<sequence length="369" mass="41674">KMSNMITLNTTISSSDIRAYLDLAIQYMHNVLSAIDNKEPYGYLRDSGSISKFSIFFEETSQIANILSDQNFLWPKMSETQVQTVLAGILQGVGRINWVAAGIFLIGKIFERCGQISLNDRDCKDLLKDMLEFSENLKNIDFWDKMPEVLQFIFKVAKWCDSYTGPNKLLGSRRIYKLVMTGPSREELNYLREKLKSLKIDLVLKMQHGINDMFIMCAVSSVNRLDQTPVQPLHINSTTHHVQPPYNSGWVSASPFMGTANRLDQIPVQPLHINSTTHHVQPPYNSGWVSASPYMGTVNSDLQFPLHINLTTHHVQSPYNSGWVSASPYMGTINSDLQFPLHINSTTHHVQPPHNSGWVSASPYMGTVN</sequence>
<evidence type="ECO:0000313" key="1">
    <source>
        <dbReference type="EMBL" id="KAH9289589.1"/>
    </source>
</evidence>
<feature type="non-terminal residue" evidence="1">
    <location>
        <position position="1"/>
    </location>
</feature>
<proteinExistence type="predicted"/>
<dbReference type="EMBL" id="JAHRHJ020003813">
    <property type="protein sequence ID" value="KAH9289589.1"/>
    <property type="molecule type" value="Genomic_DNA"/>
</dbReference>
<evidence type="ECO:0000313" key="2">
    <source>
        <dbReference type="Proteomes" id="UP000824469"/>
    </source>
</evidence>
<protein>
    <submittedName>
        <fullName evidence="1">Uncharacterized protein</fullName>
    </submittedName>
</protein>